<comment type="caution">
    <text evidence="1">The sequence shown here is derived from an EMBL/GenBank/DDBJ whole genome shotgun (WGS) entry which is preliminary data.</text>
</comment>
<proteinExistence type="predicted"/>
<dbReference type="GO" id="GO:0005198">
    <property type="term" value="F:structural molecule activity"/>
    <property type="evidence" value="ECO:0007669"/>
    <property type="project" value="InterPro"/>
</dbReference>
<evidence type="ECO:0000313" key="2">
    <source>
        <dbReference type="EMBL" id="MDT2771323.1"/>
    </source>
</evidence>
<dbReference type="RefSeq" id="WP_067624087.1">
    <property type="nucleotide sequence ID" value="NZ_BAAAXL010000019.1"/>
</dbReference>
<dbReference type="Proteomes" id="UP001180842">
    <property type="component" value="Unassembled WGS sequence"/>
</dbReference>
<dbReference type="EMBL" id="JARQAZ010000008">
    <property type="protein sequence ID" value="MDT2771323.1"/>
    <property type="molecule type" value="Genomic_DNA"/>
</dbReference>
<dbReference type="AlphaFoldDB" id="A0AAE4I400"/>
<protein>
    <submittedName>
        <fullName evidence="1">PduM family microcompartment protein</fullName>
    </submittedName>
</protein>
<evidence type="ECO:0000313" key="3">
    <source>
        <dbReference type="Proteomes" id="UP001180842"/>
    </source>
</evidence>
<dbReference type="EMBL" id="JARQAI010000019">
    <property type="protein sequence ID" value="MDT2737712.1"/>
    <property type="molecule type" value="Genomic_DNA"/>
</dbReference>
<name>A0AAE4I400_9ENTE</name>
<organism evidence="1 3">
    <name type="scientific">Enterococcus pseudoavium</name>
    <dbReference type="NCBI Taxonomy" id="44007"/>
    <lineage>
        <taxon>Bacteria</taxon>
        <taxon>Bacillati</taxon>
        <taxon>Bacillota</taxon>
        <taxon>Bacilli</taxon>
        <taxon>Lactobacillales</taxon>
        <taxon>Enterococcaceae</taxon>
        <taxon>Enterococcus</taxon>
    </lineage>
</organism>
<accession>A0AAE4I400</accession>
<evidence type="ECO:0000313" key="1">
    <source>
        <dbReference type="EMBL" id="MDT2737712.1"/>
    </source>
</evidence>
<dbReference type="Pfam" id="PF15953">
    <property type="entry name" value="PDU_like"/>
    <property type="match status" value="1"/>
</dbReference>
<gene>
    <name evidence="1" type="primary">pduM</name>
    <name evidence="1" type="ORF">P7H00_11385</name>
    <name evidence="2" type="ORF">P7H46_10775</name>
</gene>
<sequence>MDEEKLISLITERLTRREKARLNLLCQENFRPTPVPDKRVFFDYHYIGLIQVPIQLIHDLYYFEKEPWIDWLLTGISYQVQFVFDLSEQTLAFVPWKMLTQWPIDFHVAGKTVVACKKKTIKREDLLLLEEGSLLVKTNQQKVTAEAFELIQRKKIKIQERIDEACIWGK</sequence>
<evidence type="ECO:0000313" key="4">
    <source>
        <dbReference type="Proteomes" id="UP001269061"/>
    </source>
</evidence>
<dbReference type="NCBIfam" id="TIGR04493">
    <property type="entry name" value="microcomp_PduM"/>
    <property type="match status" value="1"/>
</dbReference>
<reference evidence="1 4" key="1">
    <citation type="submission" date="2023-03" db="EMBL/GenBank/DDBJ databases">
        <authorList>
            <person name="Shen W."/>
            <person name="Cai J."/>
        </authorList>
    </citation>
    <scope>NUCLEOTIDE SEQUENCE</scope>
    <source>
        <strain evidence="1">P69-2</strain>
        <strain evidence="2 4">Y59</strain>
    </source>
</reference>
<dbReference type="InterPro" id="IPR030992">
    <property type="entry name" value="PduM"/>
</dbReference>
<dbReference type="Proteomes" id="UP001269061">
    <property type="component" value="Unassembled WGS sequence"/>
</dbReference>
<keyword evidence="4" id="KW-1185">Reference proteome</keyword>